<feature type="compositionally biased region" description="Low complexity" evidence="1">
    <location>
        <begin position="227"/>
        <end position="237"/>
    </location>
</feature>
<evidence type="ECO:0000256" key="1">
    <source>
        <dbReference type="SAM" id="MobiDB-lite"/>
    </source>
</evidence>
<sequence length="717" mass="78867">MPVRTRSGGKKSAILDRTRPTRVPPSRAAKQPATGALKTSQEQPLALRSAKRRALDEPVPVEEQPASKKTRKIATPAPKKSAAKNTKKAPAGQEQRQKQANKGTPKDTKTGSGVESRTQNEATVGEKVSDEGEEAVEEAQTVQSTVNKKAATQSRKPPQPRQTRHTRHTRQNKPADKDDVEEGPEAQSEPQPEENTVSQDAQGGVHKALSIAKDSTARKPRGVRKTGQQAKKGQAAAVNNPRKRKQGISQFETEETEVTKNRAVATENAPDRPTRAQRSASADSESAVSLSSATPPDSKTVTVTPGMVITQTVINGIAKHSFVLTGEATPVLDLPTNHRVRNTGPITEGHRILNNRFDTNSAPKLAPVFCGDEPKMLVPLSLLATSNLLHRQLATDRENHTIRLPNSTTETLKEYIAWKNSAYGLYDATDENLTVEVLANMYYLGIQLDDVSFRDIIITTLAQVIRVISSNENDSRRIEFDGTTIEKVFNKALWTHHGRLLFVDAIARTEGTNDLSKEDKEAYGGVFLSELYESKYKKARGPDPFGWPILKKGKEIDWKADYDGDDEDVCRAYHDHDHYPGGYRMDCAYAINRRRMLQDENPGLLDIQQPDPYAYPLNLAPPPTDAPDPGKAAYGPDPRIDAQIAREEQVRRDEQMARESEANGSAPEANDQANEQVDEVAGADGDPKSDEQIARDLQMAQDEQLARDLAEYGSSPA</sequence>
<proteinExistence type="predicted"/>
<feature type="compositionally biased region" description="Polar residues" evidence="1">
    <location>
        <begin position="110"/>
        <end position="122"/>
    </location>
</feature>
<accession>A0A9P4LTM6</accession>
<feature type="compositionally biased region" description="Basic residues" evidence="1">
    <location>
        <begin position="162"/>
        <end position="171"/>
    </location>
</feature>
<comment type="caution">
    <text evidence="2">The sequence shown here is derived from an EMBL/GenBank/DDBJ whole genome shotgun (WGS) entry which is preliminary data.</text>
</comment>
<feature type="compositionally biased region" description="Low complexity" evidence="1">
    <location>
        <begin position="279"/>
        <end position="293"/>
    </location>
</feature>
<feature type="compositionally biased region" description="Polar residues" evidence="1">
    <location>
        <begin position="188"/>
        <end position="201"/>
    </location>
</feature>
<dbReference type="Proteomes" id="UP000799776">
    <property type="component" value="Unassembled WGS sequence"/>
</dbReference>
<gene>
    <name evidence="2" type="ORF">K490DRAFT_69289</name>
</gene>
<evidence type="ECO:0000313" key="3">
    <source>
        <dbReference type="Proteomes" id="UP000799776"/>
    </source>
</evidence>
<evidence type="ECO:0000313" key="2">
    <source>
        <dbReference type="EMBL" id="KAF2083957.1"/>
    </source>
</evidence>
<feature type="region of interest" description="Disordered" evidence="1">
    <location>
        <begin position="603"/>
        <end position="693"/>
    </location>
</feature>
<feature type="region of interest" description="Disordered" evidence="1">
    <location>
        <begin position="1"/>
        <end position="300"/>
    </location>
</feature>
<protein>
    <submittedName>
        <fullName evidence="2">Uncharacterized protein</fullName>
    </submittedName>
</protein>
<dbReference type="AlphaFoldDB" id="A0A9P4LTM6"/>
<reference evidence="2" key="1">
    <citation type="journal article" date="2020" name="Stud. Mycol.">
        <title>101 Dothideomycetes genomes: a test case for predicting lifestyles and emergence of pathogens.</title>
        <authorList>
            <person name="Haridas S."/>
            <person name="Albert R."/>
            <person name="Binder M."/>
            <person name="Bloem J."/>
            <person name="Labutti K."/>
            <person name="Salamov A."/>
            <person name="Andreopoulos B."/>
            <person name="Baker S."/>
            <person name="Barry K."/>
            <person name="Bills G."/>
            <person name="Bluhm B."/>
            <person name="Cannon C."/>
            <person name="Castanera R."/>
            <person name="Culley D."/>
            <person name="Daum C."/>
            <person name="Ezra D."/>
            <person name="Gonzalez J."/>
            <person name="Henrissat B."/>
            <person name="Kuo A."/>
            <person name="Liang C."/>
            <person name="Lipzen A."/>
            <person name="Lutzoni F."/>
            <person name="Magnuson J."/>
            <person name="Mondo S."/>
            <person name="Nolan M."/>
            <person name="Ohm R."/>
            <person name="Pangilinan J."/>
            <person name="Park H.-J."/>
            <person name="Ramirez L."/>
            <person name="Alfaro M."/>
            <person name="Sun H."/>
            <person name="Tritt A."/>
            <person name="Yoshinaga Y."/>
            <person name="Zwiers L.-H."/>
            <person name="Turgeon B."/>
            <person name="Goodwin S."/>
            <person name="Spatafora J."/>
            <person name="Crous P."/>
            <person name="Grigoriev I."/>
        </authorList>
    </citation>
    <scope>NUCLEOTIDE SEQUENCE</scope>
    <source>
        <strain evidence="2">CBS 121410</strain>
    </source>
</reference>
<dbReference type="EMBL" id="ML978750">
    <property type="protein sequence ID" value="KAF2083957.1"/>
    <property type="molecule type" value="Genomic_DNA"/>
</dbReference>
<name>A0A9P4LTM6_9PEZI</name>
<feature type="compositionally biased region" description="Polar residues" evidence="1">
    <location>
        <begin position="140"/>
        <end position="156"/>
    </location>
</feature>
<organism evidence="2 3">
    <name type="scientific">Saccharata proteae CBS 121410</name>
    <dbReference type="NCBI Taxonomy" id="1314787"/>
    <lineage>
        <taxon>Eukaryota</taxon>
        <taxon>Fungi</taxon>
        <taxon>Dikarya</taxon>
        <taxon>Ascomycota</taxon>
        <taxon>Pezizomycotina</taxon>
        <taxon>Dothideomycetes</taxon>
        <taxon>Dothideomycetes incertae sedis</taxon>
        <taxon>Botryosphaeriales</taxon>
        <taxon>Saccharataceae</taxon>
        <taxon>Saccharata</taxon>
    </lineage>
</organism>
<feature type="compositionally biased region" description="Basic and acidic residues" evidence="1">
    <location>
        <begin position="638"/>
        <end position="661"/>
    </location>
</feature>
<keyword evidence="3" id="KW-1185">Reference proteome</keyword>